<evidence type="ECO:0000313" key="2">
    <source>
        <dbReference type="EMBL" id="SVC45671.1"/>
    </source>
</evidence>
<feature type="domain" description="PseI/NeuA/B-like" evidence="1">
    <location>
        <begin position="31"/>
        <end position="169"/>
    </location>
</feature>
<evidence type="ECO:0000259" key="1">
    <source>
        <dbReference type="Pfam" id="PF03102"/>
    </source>
</evidence>
<dbReference type="GO" id="GO:0016051">
    <property type="term" value="P:carbohydrate biosynthetic process"/>
    <property type="evidence" value="ECO:0007669"/>
    <property type="project" value="InterPro"/>
</dbReference>
<gene>
    <name evidence="2" type="ORF">METZ01_LOCUS298525</name>
</gene>
<reference evidence="2" key="1">
    <citation type="submission" date="2018-05" db="EMBL/GenBank/DDBJ databases">
        <authorList>
            <person name="Lanie J.A."/>
            <person name="Ng W.-L."/>
            <person name="Kazmierczak K.M."/>
            <person name="Andrzejewski T.M."/>
            <person name="Davidsen T.M."/>
            <person name="Wayne K.J."/>
            <person name="Tettelin H."/>
            <person name="Glass J.I."/>
            <person name="Rusch D."/>
            <person name="Podicherti R."/>
            <person name="Tsui H.-C.T."/>
            <person name="Winkler M.E."/>
        </authorList>
    </citation>
    <scope>NUCLEOTIDE SEQUENCE</scope>
</reference>
<name>A0A382MEJ8_9ZZZZ</name>
<dbReference type="InterPro" id="IPR013785">
    <property type="entry name" value="Aldolase_TIM"/>
</dbReference>
<organism evidence="2">
    <name type="scientific">marine metagenome</name>
    <dbReference type="NCBI Taxonomy" id="408172"/>
    <lineage>
        <taxon>unclassified sequences</taxon>
        <taxon>metagenomes</taxon>
        <taxon>ecological metagenomes</taxon>
    </lineage>
</organism>
<dbReference type="Pfam" id="PF03102">
    <property type="entry name" value="NeuB"/>
    <property type="match status" value="1"/>
</dbReference>
<protein>
    <recommendedName>
        <fullName evidence="1">PseI/NeuA/B-like domain-containing protein</fullName>
    </recommendedName>
</protein>
<dbReference type="InterPro" id="IPR013132">
    <property type="entry name" value="PseI/NeuA/B-like_N"/>
</dbReference>
<sequence length="170" mass="20019">MERLVNDILQKTKLDVLKMHITLDVDEYMNLSHTTYNDTKNKMFSEELWSDLIKQVKNNNKDLMLLYNDTKAIEFGAQFEPQLVELHSVCLNDIFLLDVIKNNISSNTHVVFGVGGLTLNEIEYAINRIEHQNIVLMFGFQNFPTRYENVNFKKSQRIMKLFPEFRYGYA</sequence>
<dbReference type="Gene3D" id="3.20.20.70">
    <property type="entry name" value="Aldolase class I"/>
    <property type="match status" value="1"/>
</dbReference>
<dbReference type="AlphaFoldDB" id="A0A382MEJ8"/>
<dbReference type="EMBL" id="UINC01092251">
    <property type="protein sequence ID" value="SVC45671.1"/>
    <property type="molecule type" value="Genomic_DNA"/>
</dbReference>
<dbReference type="SUPFAM" id="SSF51569">
    <property type="entry name" value="Aldolase"/>
    <property type="match status" value="1"/>
</dbReference>
<feature type="non-terminal residue" evidence="2">
    <location>
        <position position="170"/>
    </location>
</feature>
<proteinExistence type="predicted"/>
<accession>A0A382MEJ8</accession>